<organism evidence="1 2">
    <name type="scientific">Leptospira vanthielii</name>
    <dbReference type="NCBI Taxonomy" id="293085"/>
    <lineage>
        <taxon>Bacteria</taxon>
        <taxon>Pseudomonadati</taxon>
        <taxon>Spirochaetota</taxon>
        <taxon>Spirochaetia</taxon>
        <taxon>Leptospirales</taxon>
        <taxon>Leptospiraceae</taxon>
        <taxon>Leptospira</taxon>
    </lineage>
</organism>
<evidence type="ECO:0000313" key="2">
    <source>
        <dbReference type="Proteomes" id="UP000298112"/>
    </source>
</evidence>
<dbReference type="EMBL" id="RQHF01000025">
    <property type="protein sequence ID" value="TGM56886.1"/>
    <property type="molecule type" value="Genomic_DNA"/>
</dbReference>
<evidence type="ECO:0008006" key="3">
    <source>
        <dbReference type="Google" id="ProtNLM"/>
    </source>
</evidence>
<proteinExistence type="predicted"/>
<name>A0ABY2NPE6_9LEPT</name>
<gene>
    <name evidence="1" type="ORF">EHQ95_09645</name>
</gene>
<comment type="caution">
    <text evidence="1">The sequence shown here is derived from an EMBL/GenBank/DDBJ whole genome shotgun (WGS) entry which is preliminary data.</text>
</comment>
<sequence length="219" mass="25360">MNENLKCLFLYWFFPLLFINCSTSINKDYELESVLDLNYGYLRFANSIEDGHLIIDTRIFKDSRKCHSDYNCSLEDNIKKRANLNSSNPAFAIQMKVGEYFAITKLRYGEMSFFNCRISNLTIYHGFSFKEKYDFNNPVNLYLSDECRFIDEKQAVCPSIHITKKGITEIELIQGQTRSKSFAISHLIAPPAVLSAVTLFFCGPLSRDIDFISIKSKHY</sequence>
<accession>A0ABY2NPE6</accession>
<keyword evidence="2" id="KW-1185">Reference proteome</keyword>
<protein>
    <recommendedName>
        <fullName evidence="3">Lipoprotein</fullName>
    </recommendedName>
</protein>
<dbReference type="RefSeq" id="WP_135658622.1">
    <property type="nucleotide sequence ID" value="NZ_RQHF01000025.1"/>
</dbReference>
<evidence type="ECO:0000313" key="1">
    <source>
        <dbReference type="EMBL" id="TGM56886.1"/>
    </source>
</evidence>
<dbReference type="Proteomes" id="UP000298112">
    <property type="component" value="Unassembled WGS sequence"/>
</dbReference>
<reference evidence="2" key="1">
    <citation type="journal article" date="2019" name="PLoS Negl. Trop. Dis.">
        <title>Revisiting the worldwide diversity of Leptospira species in the environment.</title>
        <authorList>
            <person name="Vincent A.T."/>
            <person name="Schiettekatte O."/>
            <person name="Bourhy P."/>
            <person name="Veyrier F.J."/>
            <person name="Picardeau M."/>
        </authorList>
    </citation>
    <scope>NUCLEOTIDE SEQUENCE [LARGE SCALE GENOMIC DNA]</scope>
    <source>
        <strain evidence="2">201601955</strain>
    </source>
</reference>